<organism evidence="1 2">
    <name type="scientific">Aeropyrum camini SY1 = JCM 12091</name>
    <dbReference type="NCBI Taxonomy" id="1198449"/>
    <lineage>
        <taxon>Archaea</taxon>
        <taxon>Thermoproteota</taxon>
        <taxon>Thermoprotei</taxon>
        <taxon>Desulfurococcales</taxon>
        <taxon>Desulfurococcaceae</taxon>
        <taxon>Aeropyrum</taxon>
    </lineage>
</organism>
<dbReference type="STRING" id="1198449.ACAM_1330"/>
<keyword evidence="2" id="KW-1185">Reference proteome</keyword>
<sequence length="67" mass="8061">MRMCMTPSSEDIQLYDEARKAFKEKNLQRLKEIYNRLLEIDANPEIVYIVQRMIDELEGKKEEARQV</sequence>
<accession>U3THI4</accession>
<dbReference type="EMBL" id="AP012489">
    <property type="protein sequence ID" value="BAN90799.1"/>
    <property type="molecule type" value="Genomic_DNA"/>
</dbReference>
<reference evidence="1 2" key="1">
    <citation type="journal article" date="2013" name="Appl. Environ. Microbiol.">
        <title>Variation of the Virus-Related Elements within Syntenic Genomes of the Hyperthermophilic Archaeon Aeropyrum.</title>
        <authorList>
            <person name="Daifuku T."/>
            <person name="Yoshida T."/>
            <person name="Kitamura T."/>
            <person name="Kawaichi S."/>
            <person name="Inoue T."/>
            <person name="Nomura K."/>
            <person name="Yoshida Y."/>
            <person name="Kuno S."/>
            <person name="Sako Y."/>
        </authorList>
    </citation>
    <scope>NUCLEOTIDE SEQUENCE [LARGE SCALE GENOMIC DNA]</scope>
    <source>
        <strain evidence="1 2">SY1</strain>
    </source>
</reference>
<dbReference type="KEGG" id="acj:ACAM_1330"/>
<dbReference type="Proteomes" id="UP000016887">
    <property type="component" value="Chromosome"/>
</dbReference>
<evidence type="ECO:0000313" key="1">
    <source>
        <dbReference type="EMBL" id="BAN90799.1"/>
    </source>
</evidence>
<proteinExistence type="predicted"/>
<gene>
    <name evidence="1" type="ORF">ACAM_1330</name>
</gene>
<name>U3THI4_9CREN</name>
<evidence type="ECO:0000313" key="2">
    <source>
        <dbReference type="Proteomes" id="UP000016887"/>
    </source>
</evidence>
<dbReference type="AlphaFoldDB" id="U3THI4"/>
<protein>
    <submittedName>
        <fullName evidence="1">Uncharacterized protein</fullName>
    </submittedName>
</protein>